<dbReference type="AlphaFoldDB" id="A0AA88SMW8"/>
<dbReference type="SUPFAM" id="SSF48726">
    <property type="entry name" value="Immunoglobulin"/>
    <property type="match status" value="1"/>
</dbReference>
<dbReference type="PANTHER" id="PTHR23277:SF108">
    <property type="entry name" value="FASCICLIN-3"/>
    <property type="match status" value="1"/>
</dbReference>
<dbReference type="InterPro" id="IPR003599">
    <property type="entry name" value="Ig_sub"/>
</dbReference>
<dbReference type="InterPro" id="IPR051427">
    <property type="entry name" value="Nectin/Nectin-like"/>
</dbReference>
<dbReference type="EMBL" id="JAUPFM010000008">
    <property type="protein sequence ID" value="KAK2844795.1"/>
    <property type="molecule type" value="Genomic_DNA"/>
</dbReference>
<feature type="region of interest" description="Disordered" evidence="7">
    <location>
        <begin position="191"/>
        <end position="215"/>
    </location>
</feature>
<dbReference type="SMART" id="SM00406">
    <property type="entry name" value="IGv"/>
    <property type="match status" value="1"/>
</dbReference>
<keyword evidence="5" id="KW-1015">Disulfide bond</keyword>
<feature type="domain" description="Ig-like" evidence="9">
    <location>
        <begin position="25"/>
        <end position="119"/>
    </location>
</feature>
<keyword evidence="2" id="KW-0732">Signal</keyword>
<dbReference type="GO" id="GO:0016020">
    <property type="term" value="C:membrane"/>
    <property type="evidence" value="ECO:0007669"/>
    <property type="project" value="UniProtKB-SubCell"/>
</dbReference>
<keyword evidence="6" id="KW-0325">Glycoprotein</keyword>
<gene>
    <name evidence="10" type="ORF">Q5P01_011454</name>
</gene>
<dbReference type="PROSITE" id="PS50835">
    <property type="entry name" value="IG_LIKE"/>
    <property type="match status" value="1"/>
</dbReference>
<dbReference type="Pfam" id="PF07686">
    <property type="entry name" value="V-set"/>
    <property type="match status" value="1"/>
</dbReference>
<evidence type="ECO:0000256" key="3">
    <source>
        <dbReference type="ARBA" id="ARBA00022737"/>
    </source>
</evidence>
<evidence type="ECO:0000256" key="6">
    <source>
        <dbReference type="ARBA" id="ARBA00023180"/>
    </source>
</evidence>
<evidence type="ECO:0000256" key="5">
    <source>
        <dbReference type="ARBA" id="ARBA00023157"/>
    </source>
</evidence>
<evidence type="ECO:0000256" key="2">
    <source>
        <dbReference type="ARBA" id="ARBA00022729"/>
    </source>
</evidence>
<dbReference type="GO" id="GO:0007157">
    <property type="term" value="P:heterophilic cell-cell adhesion via plasma membrane cell adhesion molecules"/>
    <property type="evidence" value="ECO:0007669"/>
    <property type="project" value="TreeGrafter"/>
</dbReference>
<feature type="transmembrane region" description="Helical" evidence="8">
    <location>
        <begin position="130"/>
        <end position="153"/>
    </location>
</feature>
<keyword evidence="11" id="KW-1185">Reference proteome</keyword>
<evidence type="ECO:0000313" key="10">
    <source>
        <dbReference type="EMBL" id="KAK2844795.1"/>
    </source>
</evidence>
<evidence type="ECO:0000256" key="7">
    <source>
        <dbReference type="SAM" id="MobiDB-lite"/>
    </source>
</evidence>
<keyword evidence="8" id="KW-0812">Transmembrane</keyword>
<proteinExistence type="predicted"/>
<evidence type="ECO:0000313" key="11">
    <source>
        <dbReference type="Proteomes" id="UP001187415"/>
    </source>
</evidence>
<dbReference type="SMART" id="SM00409">
    <property type="entry name" value="IG"/>
    <property type="match status" value="1"/>
</dbReference>
<keyword evidence="4 8" id="KW-0472">Membrane</keyword>
<reference evidence="10" key="1">
    <citation type="submission" date="2023-07" db="EMBL/GenBank/DDBJ databases">
        <title>Chromosome-level Genome Assembly of Striped Snakehead (Channa striata).</title>
        <authorList>
            <person name="Liu H."/>
        </authorList>
    </citation>
    <scope>NUCLEOTIDE SEQUENCE</scope>
    <source>
        <strain evidence="10">Gz</strain>
        <tissue evidence="10">Muscle</tissue>
    </source>
</reference>
<evidence type="ECO:0000256" key="8">
    <source>
        <dbReference type="SAM" id="Phobius"/>
    </source>
</evidence>
<sequence length="226" mass="24957">MLTSITLFTEAQKVKVSPEVTGYLGKVVNLPCQFMQGTNNESINQVQWDFQPLEGKESRILVSSVQYGESLAESPLKERVGLSGCSLTIKNVGMNDAGVYTCTVSTFPSGSFNGKIQLAVQERSQFPSEVIAAIVISVTVLVGILAATAYYIFIRHRSSDRRDVCTETADPVMDEARQSALRTEDVVYSDVKHNQSSDARPSFTHKHTRNKSDVTYAEVTLVREPR</sequence>
<dbReference type="GO" id="GO:0007156">
    <property type="term" value="P:homophilic cell adhesion via plasma membrane adhesion molecules"/>
    <property type="evidence" value="ECO:0007669"/>
    <property type="project" value="TreeGrafter"/>
</dbReference>
<keyword evidence="3" id="KW-0677">Repeat</keyword>
<evidence type="ECO:0000256" key="4">
    <source>
        <dbReference type="ARBA" id="ARBA00023136"/>
    </source>
</evidence>
<organism evidence="10 11">
    <name type="scientific">Channa striata</name>
    <name type="common">Snakehead murrel</name>
    <name type="synonym">Ophicephalus striatus</name>
    <dbReference type="NCBI Taxonomy" id="64152"/>
    <lineage>
        <taxon>Eukaryota</taxon>
        <taxon>Metazoa</taxon>
        <taxon>Chordata</taxon>
        <taxon>Craniata</taxon>
        <taxon>Vertebrata</taxon>
        <taxon>Euteleostomi</taxon>
        <taxon>Actinopterygii</taxon>
        <taxon>Neopterygii</taxon>
        <taxon>Teleostei</taxon>
        <taxon>Neoteleostei</taxon>
        <taxon>Acanthomorphata</taxon>
        <taxon>Anabantaria</taxon>
        <taxon>Anabantiformes</taxon>
        <taxon>Channoidei</taxon>
        <taxon>Channidae</taxon>
        <taxon>Channa</taxon>
    </lineage>
</organism>
<protein>
    <recommendedName>
        <fullName evidence="9">Ig-like domain-containing protein</fullName>
    </recommendedName>
</protein>
<dbReference type="InterPro" id="IPR013783">
    <property type="entry name" value="Ig-like_fold"/>
</dbReference>
<dbReference type="Gene3D" id="2.60.40.10">
    <property type="entry name" value="Immunoglobulins"/>
    <property type="match status" value="1"/>
</dbReference>
<dbReference type="InterPro" id="IPR013106">
    <property type="entry name" value="Ig_V-set"/>
</dbReference>
<dbReference type="PANTHER" id="PTHR23277">
    <property type="entry name" value="NECTIN-RELATED"/>
    <property type="match status" value="1"/>
</dbReference>
<dbReference type="Proteomes" id="UP001187415">
    <property type="component" value="Unassembled WGS sequence"/>
</dbReference>
<comment type="subcellular location">
    <subcellularLocation>
        <location evidence="1">Membrane</location>
    </subcellularLocation>
</comment>
<accession>A0AA88SMW8</accession>
<dbReference type="InterPro" id="IPR036179">
    <property type="entry name" value="Ig-like_dom_sf"/>
</dbReference>
<name>A0AA88SMW8_CHASR</name>
<keyword evidence="8" id="KW-1133">Transmembrane helix</keyword>
<dbReference type="GO" id="GO:0005912">
    <property type="term" value="C:adherens junction"/>
    <property type="evidence" value="ECO:0007669"/>
    <property type="project" value="TreeGrafter"/>
</dbReference>
<evidence type="ECO:0000259" key="9">
    <source>
        <dbReference type="PROSITE" id="PS50835"/>
    </source>
</evidence>
<evidence type="ECO:0000256" key="1">
    <source>
        <dbReference type="ARBA" id="ARBA00004370"/>
    </source>
</evidence>
<dbReference type="InterPro" id="IPR007110">
    <property type="entry name" value="Ig-like_dom"/>
</dbReference>
<comment type="caution">
    <text evidence="10">The sequence shown here is derived from an EMBL/GenBank/DDBJ whole genome shotgun (WGS) entry which is preliminary data.</text>
</comment>